<feature type="transmembrane region" description="Helical" evidence="2">
    <location>
        <begin position="77"/>
        <end position="95"/>
    </location>
</feature>
<feature type="region of interest" description="Disordered" evidence="1">
    <location>
        <begin position="36"/>
        <end position="72"/>
    </location>
</feature>
<dbReference type="GeneID" id="95586536"/>
<evidence type="ECO:0000313" key="4">
    <source>
        <dbReference type="Proteomes" id="UP001304534"/>
    </source>
</evidence>
<sequence>MSGSTQHPANVQLHALAQAHQLGQIDRAQYRARRRSVLDAARQAQGATLRNPQPRSLDDRSNPPLPRDRASRLRRRATAIVLTVTAVALMLLTFHNCTSGFDRRSVRGERNQADRHAGVHTSACAARHVGHAQQRMFSGVSDVCV</sequence>
<accession>A0ABZ0D7F9</accession>
<dbReference type="RefSeq" id="WP_316689294.1">
    <property type="nucleotide sequence ID" value="NZ_CP103837.1"/>
</dbReference>
<dbReference type="EMBL" id="CP103840">
    <property type="protein sequence ID" value="WOB26221.1"/>
    <property type="molecule type" value="Genomic_DNA"/>
</dbReference>
<gene>
    <name evidence="3" type="ORF">NYR99_21655</name>
</gene>
<name>A0ABZ0D7F9_9XANT</name>
<keyword evidence="4" id="KW-1185">Reference proteome</keyword>
<keyword evidence="2" id="KW-0472">Membrane</keyword>
<organism evidence="3 4">
    <name type="scientific">Xanthomonas dyei</name>
    <dbReference type="NCBI Taxonomy" id="743699"/>
    <lineage>
        <taxon>Bacteria</taxon>
        <taxon>Pseudomonadati</taxon>
        <taxon>Pseudomonadota</taxon>
        <taxon>Gammaproteobacteria</taxon>
        <taxon>Lysobacterales</taxon>
        <taxon>Lysobacteraceae</taxon>
        <taxon>Xanthomonas</taxon>
    </lineage>
</organism>
<feature type="compositionally biased region" description="Polar residues" evidence="1">
    <location>
        <begin position="45"/>
        <end position="54"/>
    </location>
</feature>
<dbReference type="Proteomes" id="UP001304534">
    <property type="component" value="Chromosome"/>
</dbReference>
<protein>
    <recommendedName>
        <fullName evidence="5">DUF1707 domain-containing protein</fullName>
    </recommendedName>
</protein>
<evidence type="ECO:0000313" key="3">
    <source>
        <dbReference type="EMBL" id="WOB26221.1"/>
    </source>
</evidence>
<evidence type="ECO:0000256" key="1">
    <source>
        <dbReference type="SAM" id="MobiDB-lite"/>
    </source>
</evidence>
<keyword evidence="2" id="KW-0812">Transmembrane</keyword>
<evidence type="ECO:0008006" key="5">
    <source>
        <dbReference type="Google" id="ProtNLM"/>
    </source>
</evidence>
<keyword evidence="2" id="KW-1133">Transmembrane helix</keyword>
<evidence type="ECO:0000256" key="2">
    <source>
        <dbReference type="SAM" id="Phobius"/>
    </source>
</evidence>
<reference evidence="3 4" key="1">
    <citation type="submission" date="2022-08" db="EMBL/GenBank/DDBJ databases">
        <title>Whole genome sequencing-based tracing of a 2022 introduction and outbreak of Xanthomonas hortorum pv. pelargonii.</title>
        <authorList>
            <person name="Iruegas-Bocardo F."/>
            <person name="Weisberg A.K."/>
            <person name="Riutta E.R."/>
            <person name="Kilday K."/>
            <person name="Bonkowski J.C."/>
            <person name="Creswell T."/>
            <person name="Daughtrey M.L."/>
            <person name="Rane K."/>
            <person name="Grunwald N.J."/>
            <person name="Chang J.H."/>
            <person name="Putnam M.L."/>
        </authorList>
    </citation>
    <scope>NUCLEOTIDE SEQUENCE [LARGE SCALE GENOMIC DNA]</scope>
    <source>
        <strain evidence="3 4">22-325</strain>
    </source>
</reference>
<proteinExistence type="predicted"/>
<feature type="compositionally biased region" description="Basic and acidic residues" evidence="1">
    <location>
        <begin position="56"/>
        <end position="71"/>
    </location>
</feature>